<organism evidence="3 4">
    <name type="scientific">Coffea canephora</name>
    <name type="common">Robusta coffee</name>
    <dbReference type="NCBI Taxonomy" id="49390"/>
    <lineage>
        <taxon>Eukaryota</taxon>
        <taxon>Viridiplantae</taxon>
        <taxon>Streptophyta</taxon>
        <taxon>Embryophyta</taxon>
        <taxon>Tracheophyta</taxon>
        <taxon>Spermatophyta</taxon>
        <taxon>Magnoliopsida</taxon>
        <taxon>eudicotyledons</taxon>
        <taxon>Gunneridae</taxon>
        <taxon>Pentapetalae</taxon>
        <taxon>asterids</taxon>
        <taxon>lamiids</taxon>
        <taxon>Gentianales</taxon>
        <taxon>Rubiaceae</taxon>
        <taxon>Ixoroideae</taxon>
        <taxon>Gardenieae complex</taxon>
        <taxon>Bertiereae - Coffeeae clade</taxon>
        <taxon>Coffeeae</taxon>
        <taxon>Coffea</taxon>
    </lineage>
</organism>
<evidence type="ECO:0000256" key="2">
    <source>
        <dbReference type="SAM" id="MobiDB-lite"/>
    </source>
</evidence>
<dbReference type="PhylomeDB" id="A0A068UEJ0"/>
<dbReference type="InterPro" id="IPR052844">
    <property type="entry name" value="Leaf_Dev_Regulator"/>
</dbReference>
<evidence type="ECO:0000313" key="3">
    <source>
        <dbReference type="EMBL" id="CDP06609.1"/>
    </source>
</evidence>
<feature type="coiled-coil region" evidence="1">
    <location>
        <begin position="138"/>
        <end position="180"/>
    </location>
</feature>
<protein>
    <recommendedName>
        <fullName evidence="5">Transcription factor AS1</fullName>
    </recommendedName>
</protein>
<dbReference type="STRING" id="49390.A0A068UEJ0"/>
<keyword evidence="1" id="KW-0175">Coiled coil</keyword>
<dbReference type="PANTHER" id="PTHR47214">
    <property type="entry name" value="PROTEIN ROUGH SHEATH 2 HOMOLOG"/>
    <property type="match status" value="1"/>
</dbReference>
<evidence type="ECO:0000313" key="4">
    <source>
        <dbReference type="Proteomes" id="UP000295252"/>
    </source>
</evidence>
<evidence type="ECO:0008006" key="5">
    <source>
        <dbReference type="Google" id="ProtNLM"/>
    </source>
</evidence>
<keyword evidence="4" id="KW-1185">Reference proteome</keyword>
<dbReference type="EMBL" id="HG739106">
    <property type="protein sequence ID" value="CDP06609.1"/>
    <property type="molecule type" value="Genomic_DNA"/>
</dbReference>
<dbReference type="OrthoDB" id="2143914at2759"/>
<feature type="region of interest" description="Disordered" evidence="2">
    <location>
        <begin position="29"/>
        <end position="70"/>
    </location>
</feature>
<dbReference type="Proteomes" id="UP000295252">
    <property type="component" value="Chromosome VIII"/>
</dbReference>
<dbReference type="Gramene" id="CDP06609">
    <property type="protein sequence ID" value="CDP06609"/>
    <property type="gene ID" value="GSCOC_T00023518001"/>
</dbReference>
<evidence type="ECO:0000256" key="1">
    <source>
        <dbReference type="SAM" id="Coils"/>
    </source>
</evidence>
<sequence>MATSSGQFVCTDPLAPSPPILLPPWLSNSTSGVPVRPSSPSVTLSLSPSVVPPPGAAWLQPDRDSKNPVSNSLPCLGMVPPPPSREKAAVVSELLECCKELEEMQRAWAVHKKEAAWRLRRVELQAESEKACKRREKMEAIEAKVKALKEEQKATLDRIEAEYREQLGGLRRDAEAKEQKLAEQWSAKHSRLTMFLEQMGCQSKFVEPNC</sequence>
<accession>A0A068UEJ0</accession>
<dbReference type="PANTHER" id="PTHR47214:SF3">
    <property type="entry name" value="TRANSCRIPTION FACTOR AS1"/>
    <property type="match status" value="1"/>
</dbReference>
<dbReference type="OMA" id="HKKETAW"/>
<feature type="compositionally biased region" description="Low complexity" evidence="2">
    <location>
        <begin position="29"/>
        <end position="49"/>
    </location>
</feature>
<dbReference type="AlphaFoldDB" id="A0A068UEJ0"/>
<dbReference type="InParanoid" id="A0A068UEJ0"/>
<proteinExistence type="predicted"/>
<gene>
    <name evidence="3" type="ORF">GSCOC_T00023518001</name>
</gene>
<name>A0A068UEJ0_COFCA</name>
<reference evidence="4" key="1">
    <citation type="journal article" date="2014" name="Science">
        <title>The coffee genome provides insight into the convergent evolution of caffeine biosynthesis.</title>
        <authorList>
            <person name="Denoeud F."/>
            <person name="Carretero-Paulet L."/>
            <person name="Dereeper A."/>
            <person name="Droc G."/>
            <person name="Guyot R."/>
            <person name="Pietrella M."/>
            <person name="Zheng C."/>
            <person name="Alberti A."/>
            <person name="Anthony F."/>
            <person name="Aprea G."/>
            <person name="Aury J.M."/>
            <person name="Bento P."/>
            <person name="Bernard M."/>
            <person name="Bocs S."/>
            <person name="Campa C."/>
            <person name="Cenci A."/>
            <person name="Combes M.C."/>
            <person name="Crouzillat D."/>
            <person name="Da Silva C."/>
            <person name="Daddiego L."/>
            <person name="De Bellis F."/>
            <person name="Dussert S."/>
            <person name="Garsmeur O."/>
            <person name="Gayraud T."/>
            <person name="Guignon V."/>
            <person name="Jahn K."/>
            <person name="Jamilloux V."/>
            <person name="Joet T."/>
            <person name="Labadie K."/>
            <person name="Lan T."/>
            <person name="Leclercq J."/>
            <person name="Lepelley M."/>
            <person name="Leroy T."/>
            <person name="Li L.T."/>
            <person name="Librado P."/>
            <person name="Lopez L."/>
            <person name="Munoz A."/>
            <person name="Noel B."/>
            <person name="Pallavicini A."/>
            <person name="Perrotta G."/>
            <person name="Poncet V."/>
            <person name="Pot D."/>
            <person name="Priyono X."/>
            <person name="Rigoreau M."/>
            <person name="Rouard M."/>
            <person name="Rozas J."/>
            <person name="Tranchant-Dubreuil C."/>
            <person name="VanBuren R."/>
            <person name="Zhang Q."/>
            <person name="Andrade A.C."/>
            <person name="Argout X."/>
            <person name="Bertrand B."/>
            <person name="de Kochko A."/>
            <person name="Graziosi G."/>
            <person name="Henry R.J."/>
            <person name="Jayarama X."/>
            <person name="Ming R."/>
            <person name="Nagai C."/>
            <person name="Rounsley S."/>
            <person name="Sankoff D."/>
            <person name="Giuliano G."/>
            <person name="Albert V.A."/>
            <person name="Wincker P."/>
            <person name="Lashermes P."/>
        </authorList>
    </citation>
    <scope>NUCLEOTIDE SEQUENCE [LARGE SCALE GENOMIC DNA]</scope>
    <source>
        <strain evidence="4">cv. DH200-94</strain>
    </source>
</reference>